<feature type="transmembrane region" description="Helical" evidence="8">
    <location>
        <begin position="253"/>
        <end position="280"/>
    </location>
</feature>
<dbReference type="CDD" id="cd06550">
    <property type="entry name" value="TM_ABC_iron-siderophores_like"/>
    <property type="match status" value="1"/>
</dbReference>
<keyword evidence="10" id="KW-1185">Reference proteome</keyword>
<dbReference type="InterPro" id="IPR037294">
    <property type="entry name" value="ABC_BtuC-like"/>
</dbReference>
<feature type="transmembrane region" description="Helical" evidence="8">
    <location>
        <begin position="70"/>
        <end position="90"/>
    </location>
</feature>
<evidence type="ECO:0000256" key="5">
    <source>
        <dbReference type="ARBA" id="ARBA00022692"/>
    </source>
</evidence>
<dbReference type="GO" id="GO:0022857">
    <property type="term" value="F:transmembrane transporter activity"/>
    <property type="evidence" value="ECO:0007669"/>
    <property type="project" value="InterPro"/>
</dbReference>
<dbReference type="SUPFAM" id="SSF81345">
    <property type="entry name" value="ABC transporter involved in vitamin B12 uptake, BtuC"/>
    <property type="match status" value="1"/>
</dbReference>
<keyword evidence="3" id="KW-0813">Transport</keyword>
<dbReference type="EMBL" id="VNHO01000007">
    <property type="protein sequence ID" value="TYP56792.1"/>
    <property type="molecule type" value="Genomic_DNA"/>
</dbReference>
<feature type="transmembrane region" description="Helical" evidence="8">
    <location>
        <begin position="320"/>
        <end position="339"/>
    </location>
</feature>
<sequence length="348" mass="37146">MDLKNKGTKIYALLLVLILLGSFASLGTGAVNVPLSKTLKIMASQIPGIGAGVVSDWSPSQEVIILNLRLPRIILAFLIGAELSAAGVIYQGIFRNPLADPYIIGASAGASLGAALAILLFQGVKVIGVGSVPFFAFLGALLTVIIVYVIAGIAGRTNSHTLLLAGIAVSSFISALVSFLMYFSDQKLQHIYFWLLGSFSSQGWKEVYLNLPYGILGFLLGMWNLRSLNILQLGEDTAFFTGVDVELLKRLSLAAASLLTASAVAVSGIIGFVGLIIPHIMRMLAGPDHRRLYPMSALAGGLYLMLADTVSRMVIAPTELPVGILTALFGGPFFLYLLLKKSKRDYRL</sequence>
<dbReference type="Pfam" id="PF01032">
    <property type="entry name" value="FecCD"/>
    <property type="match status" value="1"/>
</dbReference>
<evidence type="ECO:0000256" key="3">
    <source>
        <dbReference type="ARBA" id="ARBA00022448"/>
    </source>
</evidence>
<dbReference type="PANTHER" id="PTHR30472">
    <property type="entry name" value="FERRIC ENTEROBACTIN TRANSPORT SYSTEM PERMEASE PROTEIN"/>
    <property type="match status" value="1"/>
</dbReference>
<proteinExistence type="inferred from homology"/>
<comment type="subcellular location">
    <subcellularLocation>
        <location evidence="1">Cell membrane</location>
        <topology evidence="1">Multi-pass membrane protein</topology>
    </subcellularLocation>
</comment>
<evidence type="ECO:0000256" key="6">
    <source>
        <dbReference type="ARBA" id="ARBA00022989"/>
    </source>
</evidence>
<protein>
    <submittedName>
        <fullName evidence="9">Iron complex transport system permease protein</fullName>
    </submittedName>
</protein>
<feature type="transmembrane region" description="Helical" evidence="8">
    <location>
        <begin position="292"/>
        <end position="314"/>
    </location>
</feature>
<keyword evidence="6 8" id="KW-1133">Transmembrane helix</keyword>
<feature type="transmembrane region" description="Helical" evidence="8">
    <location>
        <begin position="133"/>
        <end position="155"/>
    </location>
</feature>
<dbReference type="RefSeq" id="WP_148866647.1">
    <property type="nucleotide sequence ID" value="NZ_VNHO01000007.1"/>
</dbReference>
<comment type="similarity">
    <text evidence="2">Belongs to the binding-protein-dependent transport system permease family. FecCD subfamily.</text>
</comment>
<evidence type="ECO:0000256" key="8">
    <source>
        <dbReference type="SAM" id="Phobius"/>
    </source>
</evidence>
<evidence type="ECO:0000256" key="7">
    <source>
        <dbReference type="ARBA" id="ARBA00023136"/>
    </source>
</evidence>
<dbReference type="Gene3D" id="1.10.3470.10">
    <property type="entry name" value="ABC transporter involved in vitamin B12 uptake, BtuC"/>
    <property type="match status" value="1"/>
</dbReference>
<feature type="transmembrane region" description="Helical" evidence="8">
    <location>
        <begin position="102"/>
        <end position="121"/>
    </location>
</feature>
<feature type="transmembrane region" description="Helical" evidence="8">
    <location>
        <begin position="161"/>
        <end position="183"/>
    </location>
</feature>
<dbReference type="GO" id="GO:0033214">
    <property type="term" value="P:siderophore-iron import into cell"/>
    <property type="evidence" value="ECO:0007669"/>
    <property type="project" value="TreeGrafter"/>
</dbReference>
<evidence type="ECO:0000256" key="4">
    <source>
        <dbReference type="ARBA" id="ARBA00022475"/>
    </source>
</evidence>
<keyword evidence="4" id="KW-1003">Cell membrane</keyword>
<accession>A0A5S5AXI3</accession>
<dbReference type="PANTHER" id="PTHR30472:SF25">
    <property type="entry name" value="ABC TRANSPORTER PERMEASE PROTEIN MJ0876-RELATED"/>
    <property type="match status" value="1"/>
</dbReference>
<comment type="caution">
    <text evidence="9">The sequence shown here is derived from an EMBL/GenBank/DDBJ whole genome shotgun (WGS) entry which is preliminary data.</text>
</comment>
<gene>
    <name evidence="9" type="ORF">LZ11_00849</name>
</gene>
<organism evidence="9 10">
    <name type="scientific">Thermosediminibacter litoriperuensis</name>
    <dbReference type="NCBI Taxonomy" id="291989"/>
    <lineage>
        <taxon>Bacteria</taxon>
        <taxon>Bacillati</taxon>
        <taxon>Bacillota</taxon>
        <taxon>Clostridia</taxon>
        <taxon>Thermosediminibacterales</taxon>
        <taxon>Thermosediminibacteraceae</taxon>
        <taxon>Thermosediminibacter</taxon>
    </lineage>
</organism>
<dbReference type="FunFam" id="1.10.3470.10:FF:000001">
    <property type="entry name" value="Vitamin B12 ABC transporter permease BtuC"/>
    <property type="match status" value="1"/>
</dbReference>
<dbReference type="Proteomes" id="UP000322294">
    <property type="component" value="Unassembled WGS sequence"/>
</dbReference>
<evidence type="ECO:0000313" key="10">
    <source>
        <dbReference type="Proteomes" id="UP000322294"/>
    </source>
</evidence>
<dbReference type="InterPro" id="IPR000522">
    <property type="entry name" value="ABC_transptr_permease_BtuC"/>
</dbReference>
<dbReference type="OrthoDB" id="9792889at2"/>
<evidence type="ECO:0000256" key="2">
    <source>
        <dbReference type="ARBA" id="ARBA00007935"/>
    </source>
</evidence>
<evidence type="ECO:0000313" key="9">
    <source>
        <dbReference type="EMBL" id="TYP56792.1"/>
    </source>
</evidence>
<dbReference type="AlphaFoldDB" id="A0A5S5AXI3"/>
<dbReference type="GO" id="GO:0005886">
    <property type="term" value="C:plasma membrane"/>
    <property type="evidence" value="ECO:0007669"/>
    <property type="project" value="UniProtKB-SubCell"/>
</dbReference>
<reference evidence="9 10" key="1">
    <citation type="submission" date="2019-07" db="EMBL/GenBank/DDBJ databases">
        <title>Genomic Encyclopedia of Type Strains, Phase I: the one thousand microbial genomes (KMG-I) project.</title>
        <authorList>
            <person name="Kyrpides N."/>
        </authorList>
    </citation>
    <scope>NUCLEOTIDE SEQUENCE [LARGE SCALE GENOMIC DNA]</scope>
    <source>
        <strain evidence="9 10">DSM 16647</strain>
    </source>
</reference>
<keyword evidence="5 8" id="KW-0812">Transmembrane</keyword>
<keyword evidence="7 8" id="KW-0472">Membrane</keyword>
<name>A0A5S5AXI3_9FIRM</name>
<evidence type="ECO:0000256" key="1">
    <source>
        <dbReference type="ARBA" id="ARBA00004651"/>
    </source>
</evidence>